<organism evidence="1 2">
    <name type="scientific">Pseudocercospora fuligena</name>
    <dbReference type="NCBI Taxonomy" id="685502"/>
    <lineage>
        <taxon>Eukaryota</taxon>
        <taxon>Fungi</taxon>
        <taxon>Dikarya</taxon>
        <taxon>Ascomycota</taxon>
        <taxon>Pezizomycotina</taxon>
        <taxon>Dothideomycetes</taxon>
        <taxon>Dothideomycetidae</taxon>
        <taxon>Mycosphaerellales</taxon>
        <taxon>Mycosphaerellaceae</taxon>
        <taxon>Pseudocercospora</taxon>
    </lineage>
</organism>
<sequence length="301" mass="33722">WGWARTQVICQPLYLHERPRETAAAPPIFEACDAGRATCMPTMRSGSLRFCRSSSAMHRTKYLNFPNDVQMKLPAWSHRPAITRFKVYRAIGFSYDSAMLDEVHASTGITTNKLPRLFKAVAYEAGSCVLWAAPVISDFTKFLQQADQALLLTRTPLSCSRSPFLGHDALYGSSDGTASLCGPIQGNPATCRVSTRRYQSSLRYTLVKLVTKNKATPACQSWLLMIYHKHRLSACGMHAHPGLPRSFLESGMGLVYRFVFRRHGKANVKSQACSTLLRSRPRTRDLIDSHMRGNRRDPPSP</sequence>
<feature type="non-terminal residue" evidence="1">
    <location>
        <position position="301"/>
    </location>
</feature>
<comment type="caution">
    <text evidence="1">The sequence shown here is derived from an EMBL/GenBank/DDBJ whole genome shotgun (WGS) entry which is preliminary data.</text>
</comment>
<keyword evidence="2" id="KW-1185">Reference proteome</keyword>
<dbReference type="AlphaFoldDB" id="A0A8H6VFG1"/>
<protein>
    <submittedName>
        <fullName evidence="1">Uncharacterized protein</fullName>
    </submittedName>
</protein>
<dbReference type="OrthoDB" id="10580685at2759"/>
<evidence type="ECO:0000313" key="2">
    <source>
        <dbReference type="Proteomes" id="UP000660729"/>
    </source>
</evidence>
<dbReference type="Proteomes" id="UP000660729">
    <property type="component" value="Unassembled WGS sequence"/>
</dbReference>
<proteinExistence type="predicted"/>
<dbReference type="EMBL" id="JABCIY010000209">
    <property type="protein sequence ID" value="KAF7188562.1"/>
    <property type="molecule type" value="Genomic_DNA"/>
</dbReference>
<evidence type="ECO:0000313" key="1">
    <source>
        <dbReference type="EMBL" id="KAF7188562.1"/>
    </source>
</evidence>
<gene>
    <name evidence="1" type="ORF">HII31_10224</name>
</gene>
<feature type="non-terminal residue" evidence="1">
    <location>
        <position position="1"/>
    </location>
</feature>
<reference evidence="1" key="1">
    <citation type="submission" date="2020-04" db="EMBL/GenBank/DDBJ databases">
        <title>Draft genome resource of the tomato pathogen Pseudocercospora fuligena.</title>
        <authorList>
            <person name="Zaccaron A."/>
        </authorList>
    </citation>
    <scope>NUCLEOTIDE SEQUENCE</scope>
    <source>
        <strain evidence="1">PF001</strain>
    </source>
</reference>
<accession>A0A8H6VFG1</accession>
<name>A0A8H6VFG1_9PEZI</name>